<proteinExistence type="predicted"/>
<keyword evidence="4" id="KW-0158">Chromosome</keyword>
<dbReference type="Pfam" id="PF23406">
    <property type="entry name" value="ZNF380_CC"/>
    <property type="match status" value="1"/>
</dbReference>
<dbReference type="InterPro" id="IPR022755">
    <property type="entry name" value="Znf_C2H2_jaz"/>
</dbReference>
<dbReference type="GeneID" id="106669701"/>
<evidence type="ECO:0000256" key="9">
    <source>
        <dbReference type="ARBA" id="ARBA00022776"/>
    </source>
</evidence>
<evidence type="ECO:0000256" key="8">
    <source>
        <dbReference type="ARBA" id="ARBA00022771"/>
    </source>
</evidence>
<keyword evidence="12" id="KW-0539">Nucleus</keyword>
<keyword evidence="13" id="KW-0131">Cell cycle</keyword>
<dbReference type="PANTHER" id="PTHR13278">
    <property type="entry name" value="ZINC FINGER PROTEIN 830"/>
    <property type="match status" value="1"/>
</dbReference>
<dbReference type="GO" id="GO:0005694">
    <property type="term" value="C:chromosome"/>
    <property type="evidence" value="ECO:0007669"/>
    <property type="project" value="UniProtKB-SubCell"/>
</dbReference>
<dbReference type="GO" id="GO:0005681">
    <property type="term" value="C:spliceosomal complex"/>
    <property type="evidence" value="ECO:0007669"/>
    <property type="project" value="InterPro"/>
</dbReference>
<evidence type="ECO:0000256" key="6">
    <source>
        <dbReference type="ARBA" id="ARBA00022618"/>
    </source>
</evidence>
<keyword evidence="5" id="KW-0217">Developmental protein</keyword>
<feature type="domain" description="U1-type" evidence="16">
    <location>
        <begin position="44"/>
        <end position="78"/>
    </location>
</feature>
<dbReference type="RefSeq" id="XP_014254832.1">
    <property type="nucleotide sequence ID" value="XM_014399346.2"/>
</dbReference>
<feature type="region of interest" description="Disordered" evidence="15">
    <location>
        <begin position="154"/>
        <end position="188"/>
    </location>
</feature>
<evidence type="ECO:0000256" key="5">
    <source>
        <dbReference type="ARBA" id="ARBA00022473"/>
    </source>
</evidence>
<evidence type="ECO:0000256" key="15">
    <source>
        <dbReference type="SAM" id="MobiDB-lite"/>
    </source>
</evidence>
<dbReference type="InterPro" id="IPR003604">
    <property type="entry name" value="Matrin/U1-like-C_Znf_C2H2"/>
</dbReference>
<evidence type="ECO:0000256" key="4">
    <source>
        <dbReference type="ARBA" id="ARBA00022454"/>
    </source>
</evidence>
<dbReference type="InterPro" id="IPR040050">
    <property type="entry name" value="ZNF830-like"/>
</dbReference>
<keyword evidence="10" id="KW-0862">Zinc</keyword>
<dbReference type="Proteomes" id="UP000494040">
    <property type="component" value="Unassembled WGS sequence"/>
</dbReference>
<dbReference type="OrthoDB" id="77607at2759"/>
<keyword evidence="6" id="KW-0132">Cell division</keyword>
<dbReference type="OMA" id="KQPPDAQ"/>
<dbReference type="SMART" id="SM00451">
    <property type="entry name" value="ZnF_U1"/>
    <property type="match status" value="1"/>
</dbReference>
<keyword evidence="18" id="KW-1185">Reference proteome</keyword>
<feature type="compositionally biased region" description="Acidic residues" evidence="15">
    <location>
        <begin position="166"/>
        <end position="181"/>
    </location>
</feature>
<dbReference type="GO" id="GO:0044773">
    <property type="term" value="P:mitotic DNA damage checkpoint signaling"/>
    <property type="evidence" value="ECO:0007669"/>
    <property type="project" value="TreeGrafter"/>
</dbReference>
<comment type="subcellular location">
    <subcellularLocation>
        <location evidence="1">Chromosome</location>
    </subcellularLocation>
    <subcellularLocation>
        <location evidence="2">Nucleus speckle</location>
    </subcellularLocation>
</comment>
<reference evidence="17" key="1">
    <citation type="submission" date="2022-01" db="UniProtKB">
        <authorList>
            <consortium name="EnsemblMetazoa"/>
        </authorList>
    </citation>
    <scope>IDENTIFICATION</scope>
</reference>
<dbReference type="InterPro" id="IPR036236">
    <property type="entry name" value="Znf_C2H2_sf"/>
</dbReference>
<feature type="region of interest" description="Disordered" evidence="15">
    <location>
        <begin position="115"/>
        <end position="135"/>
    </location>
</feature>
<dbReference type="GO" id="GO:0033260">
    <property type="term" value="P:nuclear DNA replication"/>
    <property type="evidence" value="ECO:0007669"/>
    <property type="project" value="TreeGrafter"/>
</dbReference>
<dbReference type="Pfam" id="PF12171">
    <property type="entry name" value="zf-C2H2_jaz"/>
    <property type="match status" value="1"/>
</dbReference>
<dbReference type="GO" id="GO:0016607">
    <property type="term" value="C:nuclear speck"/>
    <property type="evidence" value="ECO:0007669"/>
    <property type="project" value="UniProtKB-SubCell"/>
</dbReference>
<dbReference type="SUPFAM" id="SSF57667">
    <property type="entry name" value="beta-beta-alpha zinc fingers"/>
    <property type="match status" value="1"/>
</dbReference>
<evidence type="ECO:0000256" key="13">
    <source>
        <dbReference type="ARBA" id="ARBA00023306"/>
    </source>
</evidence>
<dbReference type="KEGG" id="clec:106669701"/>
<evidence type="ECO:0000313" key="17">
    <source>
        <dbReference type="EnsemblMetazoa" id="XP_014254832.1"/>
    </source>
</evidence>
<dbReference type="GO" id="GO:0033314">
    <property type="term" value="P:mitotic DNA replication checkpoint signaling"/>
    <property type="evidence" value="ECO:0007669"/>
    <property type="project" value="TreeGrafter"/>
</dbReference>
<accession>A0A8I6S078</accession>
<keyword evidence="11" id="KW-0175">Coiled coil</keyword>
<dbReference type="PANTHER" id="PTHR13278:SF0">
    <property type="entry name" value="ZINC FINGER PROTEIN 830"/>
    <property type="match status" value="1"/>
</dbReference>
<evidence type="ECO:0000256" key="2">
    <source>
        <dbReference type="ARBA" id="ARBA00004324"/>
    </source>
</evidence>
<evidence type="ECO:0000256" key="3">
    <source>
        <dbReference type="ARBA" id="ARBA00017358"/>
    </source>
</evidence>
<evidence type="ECO:0000256" key="10">
    <source>
        <dbReference type="ARBA" id="ARBA00022833"/>
    </source>
</evidence>
<protein>
    <recommendedName>
        <fullName evidence="3">Zinc finger protein 830</fullName>
    </recommendedName>
    <alternativeName>
        <fullName evidence="14">Coiled-coil domain-containing protein 16</fullName>
    </alternativeName>
</protein>
<evidence type="ECO:0000259" key="16">
    <source>
        <dbReference type="SMART" id="SM00451"/>
    </source>
</evidence>
<evidence type="ECO:0000256" key="12">
    <source>
        <dbReference type="ARBA" id="ARBA00023242"/>
    </source>
</evidence>
<dbReference type="GO" id="GO:0003676">
    <property type="term" value="F:nucleic acid binding"/>
    <property type="evidence" value="ECO:0007669"/>
    <property type="project" value="InterPro"/>
</dbReference>
<organism evidence="17 18">
    <name type="scientific">Cimex lectularius</name>
    <name type="common">Bed bug</name>
    <name type="synonym">Acanthia lectularia</name>
    <dbReference type="NCBI Taxonomy" id="79782"/>
    <lineage>
        <taxon>Eukaryota</taxon>
        <taxon>Metazoa</taxon>
        <taxon>Ecdysozoa</taxon>
        <taxon>Arthropoda</taxon>
        <taxon>Hexapoda</taxon>
        <taxon>Insecta</taxon>
        <taxon>Pterygota</taxon>
        <taxon>Neoptera</taxon>
        <taxon>Paraneoptera</taxon>
        <taxon>Hemiptera</taxon>
        <taxon>Heteroptera</taxon>
        <taxon>Panheteroptera</taxon>
        <taxon>Cimicomorpha</taxon>
        <taxon>Cimicidae</taxon>
        <taxon>Cimex</taxon>
    </lineage>
</organism>
<dbReference type="InterPro" id="IPR059039">
    <property type="entry name" value="ZNF380_CC"/>
</dbReference>
<evidence type="ECO:0000256" key="14">
    <source>
        <dbReference type="ARBA" id="ARBA00030672"/>
    </source>
</evidence>
<sequence length="302" mass="34870">MLKFRMSRKKISQTELRKFMTAQKRKALDSIKKIESPLAKYSDTGVLSCIVCDSVIKSEAIWNVHINSKQHKENIARKKQNAAAPPPQNIIPTLLMPSPQAGPVRHIFKKPGTVVKEEVEDDPPPPKKLKGILKNATPLPDNFFDDIAETKKEVEEELDTNGVKEETEDEPMETETTEEPVVELPEGFFDNPILDAKARKVEYKDPIQEEWERFQREIKEETTLSAQIIHDETEDATALRQIEEIDEQLRKLSKVVELEKRKDRFKADALLKPKEVKEENVSSGEDDDYELEFDWRAKRYLC</sequence>
<keyword evidence="9" id="KW-0498">Mitosis</keyword>
<evidence type="ECO:0000313" key="18">
    <source>
        <dbReference type="Proteomes" id="UP000494040"/>
    </source>
</evidence>
<evidence type="ECO:0000256" key="11">
    <source>
        <dbReference type="ARBA" id="ARBA00023054"/>
    </source>
</evidence>
<dbReference type="GO" id="GO:0051301">
    <property type="term" value="P:cell division"/>
    <property type="evidence" value="ECO:0007669"/>
    <property type="project" value="UniProtKB-KW"/>
</dbReference>
<dbReference type="GO" id="GO:0008270">
    <property type="term" value="F:zinc ion binding"/>
    <property type="evidence" value="ECO:0007669"/>
    <property type="project" value="UniProtKB-KW"/>
</dbReference>
<keyword evidence="7" id="KW-0479">Metal-binding</keyword>
<name>A0A8I6S078_CIMLE</name>
<evidence type="ECO:0000256" key="7">
    <source>
        <dbReference type="ARBA" id="ARBA00022723"/>
    </source>
</evidence>
<keyword evidence="8" id="KW-0863">Zinc-finger</keyword>
<dbReference type="EnsemblMetazoa" id="XM_014399346.2">
    <property type="protein sequence ID" value="XP_014254832.1"/>
    <property type="gene ID" value="LOC106669701"/>
</dbReference>
<evidence type="ECO:0000256" key="1">
    <source>
        <dbReference type="ARBA" id="ARBA00004286"/>
    </source>
</evidence>
<dbReference type="Gene3D" id="3.30.160.60">
    <property type="entry name" value="Classic Zinc Finger"/>
    <property type="match status" value="1"/>
</dbReference>
<dbReference type="AlphaFoldDB" id="A0A8I6S078"/>